<organism evidence="1 2">
    <name type="scientific">Psophocarpus tetragonolobus</name>
    <name type="common">Winged bean</name>
    <name type="synonym">Dolichos tetragonolobus</name>
    <dbReference type="NCBI Taxonomy" id="3891"/>
    <lineage>
        <taxon>Eukaryota</taxon>
        <taxon>Viridiplantae</taxon>
        <taxon>Streptophyta</taxon>
        <taxon>Embryophyta</taxon>
        <taxon>Tracheophyta</taxon>
        <taxon>Spermatophyta</taxon>
        <taxon>Magnoliopsida</taxon>
        <taxon>eudicotyledons</taxon>
        <taxon>Gunneridae</taxon>
        <taxon>Pentapetalae</taxon>
        <taxon>rosids</taxon>
        <taxon>fabids</taxon>
        <taxon>Fabales</taxon>
        <taxon>Fabaceae</taxon>
        <taxon>Papilionoideae</taxon>
        <taxon>50 kb inversion clade</taxon>
        <taxon>NPAAA clade</taxon>
        <taxon>indigoferoid/millettioid clade</taxon>
        <taxon>Phaseoleae</taxon>
        <taxon>Psophocarpus</taxon>
    </lineage>
</organism>
<dbReference type="Proteomes" id="UP001386955">
    <property type="component" value="Unassembled WGS sequence"/>
</dbReference>
<comment type="caution">
    <text evidence="1">The sequence shown here is derived from an EMBL/GenBank/DDBJ whole genome shotgun (WGS) entry which is preliminary data.</text>
</comment>
<evidence type="ECO:0000313" key="1">
    <source>
        <dbReference type="EMBL" id="KAK7390862.1"/>
    </source>
</evidence>
<reference evidence="1 2" key="1">
    <citation type="submission" date="2024-01" db="EMBL/GenBank/DDBJ databases">
        <title>The genomes of 5 underutilized Papilionoideae crops provide insights into root nodulation and disease resistanc.</title>
        <authorList>
            <person name="Jiang F."/>
        </authorList>
    </citation>
    <scope>NUCLEOTIDE SEQUENCE [LARGE SCALE GENOMIC DNA]</scope>
    <source>
        <strain evidence="1">DUOXIRENSHENG_FW03</strain>
        <tissue evidence="1">Leaves</tissue>
    </source>
</reference>
<accession>A0AAN9XFM6</accession>
<keyword evidence="2" id="KW-1185">Reference proteome</keyword>
<dbReference type="EMBL" id="JAYMYS010000005">
    <property type="protein sequence ID" value="KAK7390862.1"/>
    <property type="molecule type" value="Genomic_DNA"/>
</dbReference>
<dbReference type="AlphaFoldDB" id="A0AAN9XFM6"/>
<sequence>MIRIYSAYRLRLGAVEDAMQNFIASTDMISVWNASSSAFAQLEFNWLVISMAEVNQGYWTPKRLAKVLNELID</sequence>
<protein>
    <submittedName>
        <fullName evidence="1">Uncharacterized protein</fullName>
    </submittedName>
</protein>
<proteinExistence type="predicted"/>
<name>A0AAN9XFM6_PSOTE</name>
<evidence type="ECO:0000313" key="2">
    <source>
        <dbReference type="Proteomes" id="UP001386955"/>
    </source>
</evidence>
<gene>
    <name evidence="1" type="ORF">VNO78_19010</name>
</gene>